<dbReference type="Proteomes" id="UP000054567">
    <property type="component" value="Unassembled WGS sequence"/>
</dbReference>
<dbReference type="Gene3D" id="3.90.640.60">
    <property type="match status" value="1"/>
</dbReference>
<evidence type="ECO:0000256" key="2">
    <source>
        <dbReference type="SAM" id="MobiDB-lite"/>
    </source>
</evidence>
<dbReference type="Gene3D" id="3.30.420.40">
    <property type="match status" value="3"/>
</dbReference>
<feature type="region of interest" description="Disordered" evidence="2">
    <location>
        <begin position="65"/>
        <end position="113"/>
    </location>
</feature>
<dbReference type="VEuPathDB" id="FungiDB:CPAG_05160"/>
<evidence type="ECO:0000313" key="3">
    <source>
        <dbReference type="EMBL" id="KMM68836.1"/>
    </source>
</evidence>
<feature type="region of interest" description="Disordered" evidence="2">
    <location>
        <begin position="548"/>
        <end position="580"/>
    </location>
</feature>
<dbReference type="SUPFAM" id="SSF53067">
    <property type="entry name" value="Actin-like ATPase domain"/>
    <property type="match status" value="2"/>
</dbReference>
<accession>A0A0J6F781</accession>
<dbReference type="Pfam" id="PF00022">
    <property type="entry name" value="Actin"/>
    <property type="match status" value="1"/>
</dbReference>
<gene>
    <name evidence="3" type="ORF">CPAG_05160</name>
</gene>
<feature type="compositionally biased region" description="Basic and acidic residues" evidence="2">
    <location>
        <begin position="87"/>
        <end position="98"/>
    </location>
</feature>
<feature type="compositionally biased region" description="Basic and acidic residues" evidence="2">
    <location>
        <begin position="343"/>
        <end position="360"/>
    </location>
</feature>
<organism evidence="3 4">
    <name type="scientific">Coccidioides posadasii RMSCC 3488</name>
    <dbReference type="NCBI Taxonomy" id="454284"/>
    <lineage>
        <taxon>Eukaryota</taxon>
        <taxon>Fungi</taxon>
        <taxon>Dikarya</taxon>
        <taxon>Ascomycota</taxon>
        <taxon>Pezizomycotina</taxon>
        <taxon>Eurotiomycetes</taxon>
        <taxon>Eurotiomycetidae</taxon>
        <taxon>Onygenales</taxon>
        <taxon>Onygenaceae</taxon>
        <taxon>Coccidioides</taxon>
    </lineage>
</organism>
<dbReference type="EMBL" id="DS268111">
    <property type="protein sequence ID" value="KMM68836.1"/>
    <property type="molecule type" value="Genomic_DNA"/>
</dbReference>
<comment type="similarity">
    <text evidence="1">Belongs to the actin family.</text>
</comment>
<reference evidence="4" key="2">
    <citation type="journal article" date="2009" name="Genome Res.">
        <title>Comparative genomic analyses of the human fungal pathogens Coccidioides and their relatives.</title>
        <authorList>
            <person name="Sharpton T.J."/>
            <person name="Stajich J.E."/>
            <person name="Rounsley S.D."/>
            <person name="Gardner M.J."/>
            <person name="Wortman J.R."/>
            <person name="Jordar V.S."/>
            <person name="Maiti R."/>
            <person name="Kodira C.D."/>
            <person name="Neafsey D.E."/>
            <person name="Zeng Q."/>
            <person name="Hung C.-Y."/>
            <person name="McMahan C."/>
            <person name="Muszewska A."/>
            <person name="Grynberg M."/>
            <person name="Mandel M.A."/>
            <person name="Kellner E.M."/>
            <person name="Barker B.M."/>
            <person name="Galgiani J.N."/>
            <person name="Orbach M.J."/>
            <person name="Kirkland T.N."/>
            <person name="Cole G.T."/>
            <person name="Henn M.R."/>
            <person name="Birren B.W."/>
            <person name="Taylor J.W."/>
        </authorList>
    </citation>
    <scope>NUCLEOTIDE SEQUENCE [LARGE SCALE GENOMIC DNA]</scope>
    <source>
        <strain evidence="4">RMSCC 3488</strain>
    </source>
</reference>
<feature type="region of interest" description="Disordered" evidence="2">
    <location>
        <begin position="343"/>
        <end position="371"/>
    </location>
</feature>
<dbReference type="SMART" id="SM00268">
    <property type="entry name" value="ACTIN"/>
    <property type="match status" value="1"/>
</dbReference>
<sequence>MPSFKDEHILIIAPGSQTTLAQLGLPDSFTPAKFRFPTRMFPAEKKGEWEPFKIRQKVITVKKTIPKDSATRNDATAPTTGTSNAAEKSEDTEMKDAADGVQQPAKEQDTRPELVEVEEEQVVYEEDPTSDEGAVYPIRGGAVVDWTCFFALLTHIYNTLSPPFHTPIMLIAEPVWTLRDRETLTQFIFEKFKTPAFCLMDSAVAVCYAYGTPNATVVDIGHEKADVTAVTDFMASEYGRGIALPGCGGDAMTSRLFELLQSQGFTREMCEQLKRSNICEILPTGTPLPTSGQDREPAKAPPPSAPGKGPDIARNVGNGDAEDDEGILDVAAIVSGNTSEYLAKREREKAEKAATRKGHGDPSATTKQVRLPNSKKEKATFQFQEYKPVESRDESGQKTKQFVLHKRDVEVGTERFLATTPSDTKASEHGSYSILDTLAAQIHHTIHSVSDTSKRSELWDSMIILGNGSKIRGFPQALVSTITQKYVLSPSGTIFTSEIPSALSTPLPTGGTNTPAHQPNPSPLLHPAAHGVNPLLVAATHANNPIAPNHLNPSMNNPADPNASAHHRSTGHSQTPTSVKLLRPPEYFPEWKDQGSGGSSAASMAANNVSASGGAVTGVATSSNNVGMEEATFLGAQVAAKVIFVIDQGLTKGFLSRVEYNDAGPTAIHDYSIAGTIKDAKDGWSWVCNLYFS</sequence>
<dbReference type="InterPro" id="IPR004000">
    <property type="entry name" value="Actin"/>
</dbReference>
<name>A0A0J6F781_COCPO</name>
<evidence type="ECO:0000256" key="1">
    <source>
        <dbReference type="RuleBase" id="RU000487"/>
    </source>
</evidence>
<feature type="region of interest" description="Disordered" evidence="2">
    <location>
        <begin position="281"/>
        <end position="323"/>
    </location>
</feature>
<dbReference type="AlphaFoldDB" id="A0A0J6F781"/>
<dbReference type="OrthoDB" id="74201at2759"/>
<reference evidence="3 4" key="1">
    <citation type="submission" date="2007-06" db="EMBL/GenBank/DDBJ databases">
        <title>The Genome Sequence of Coccidioides posadasii RMSCC_3488.</title>
        <authorList>
            <consortium name="Coccidioides Genome Resources Consortium"/>
            <consortium name="The Broad Institute Genome Sequencing Platform"/>
            <person name="Henn M.R."/>
            <person name="Sykes S."/>
            <person name="Young S."/>
            <person name="Jaffe D."/>
            <person name="Berlin A."/>
            <person name="Alvarez P."/>
            <person name="Butler J."/>
            <person name="Gnerre S."/>
            <person name="Grabherr M."/>
            <person name="Mauceli E."/>
            <person name="Brockman W."/>
            <person name="Kodira C."/>
            <person name="Alvarado L."/>
            <person name="Zeng Q."/>
            <person name="Crawford M."/>
            <person name="Antoine C."/>
            <person name="Devon K."/>
            <person name="Galgiani J."/>
            <person name="Orsborn K."/>
            <person name="Lewis M.L."/>
            <person name="Nusbaum C."/>
            <person name="Galagan J."/>
            <person name="Birren B."/>
        </authorList>
    </citation>
    <scope>NUCLEOTIDE SEQUENCE [LARGE SCALE GENOMIC DNA]</scope>
    <source>
        <strain evidence="3 4">RMSCC 3488</strain>
    </source>
</reference>
<reference evidence="4" key="3">
    <citation type="journal article" date="2010" name="Genome Res.">
        <title>Population genomic sequencing of Coccidioides fungi reveals recent hybridization and transposon control.</title>
        <authorList>
            <person name="Neafsey D.E."/>
            <person name="Barker B.M."/>
            <person name="Sharpton T.J."/>
            <person name="Stajich J.E."/>
            <person name="Park D.J."/>
            <person name="Whiston E."/>
            <person name="Hung C.-Y."/>
            <person name="McMahan C."/>
            <person name="White J."/>
            <person name="Sykes S."/>
            <person name="Heiman D."/>
            <person name="Young S."/>
            <person name="Zeng Q."/>
            <person name="Abouelleil A."/>
            <person name="Aftuck L."/>
            <person name="Bessette D."/>
            <person name="Brown A."/>
            <person name="FitzGerald M."/>
            <person name="Lui A."/>
            <person name="Macdonald J.P."/>
            <person name="Priest M."/>
            <person name="Orbach M.J."/>
            <person name="Galgiani J.N."/>
            <person name="Kirkland T.N."/>
            <person name="Cole G.T."/>
            <person name="Birren B.W."/>
            <person name="Henn M.R."/>
            <person name="Taylor J.W."/>
            <person name="Rounsley S.D."/>
        </authorList>
    </citation>
    <scope>NUCLEOTIDE SEQUENCE [LARGE SCALE GENOMIC DNA]</scope>
    <source>
        <strain evidence="4">RMSCC 3488</strain>
    </source>
</reference>
<proteinExistence type="inferred from homology"/>
<dbReference type="InterPro" id="IPR043129">
    <property type="entry name" value="ATPase_NBD"/>
</dbReference>
<evidence type="ECO:0000313" key="4">
    <source>
        <dbReference type="Proteomes" id="UP000054567"/>
    </source>
</evidence>
<dbReference type="PANTHER" id="PTHR11937">
    <property type="entry name" value="ACTIN"/>
    <property type="match status" value="1"/>
</dbReference>
<feature type="compositionally biased region" description="Polar residues" evidence="2">
    <location>
        <begin position="72"/>
        <end position="86"/>
    </location>
</feature>
<protein>
    <submittedName>
        <fullName evidence="3">Uncharacterized protein</fullName>
    </submittedName>
</protein>